<reference evidence="2" key="1">
    <citation type="submission" date="2023-10" db="EMBL/GenBank/DDBJ databases">
        <authorList>
            <person name="Domelevo Entfellner J.-B."/>
        </authorList>
    </citation>
    <scope>NUCLEOTIDE SEQUENCE</scope>
</reference>
<keyword evidence="1" id="KW-0472">Membrane</keyword>
<dbReference type="Proteomes" id="UP001189624">
    <property type="component" value="Chromosome 9"/>
</dbReference>
<evidence type="ECO:0000313" key="2">
    <source>
        <dbReference type="EMBL" id="CAJ1974471.1"/>
    </source>
</evidence>
<evidence type="ECO:0000256" key="1">
    <source>
        <dbReference type="SAM" id="Phobius"/>
    </source>
</evidence>
<gene>
    <name evidence="2" type="ORF">AYBTSS11_LOCUS26551</name>
</gene>
<keyword evidence="1" id="KW-0812">Transmembrane</keyword>
<protein>
    <submittedName>
        <fullName evidence="2">Uncharacterized protein</fullName>
    </submittedName>
</protein>
<organism evidence="2 3">
    <name type="scientific">Sphenostylis stenocarpa</name>
    <dbReference type="NCBI Taxonomy" id="92480"/>
    <lineage>
        <taxon>Eukaryota</taxon>
        <taxon>Viridiplantae</taxon>
        <taxon>Streptophyta</taxon>
        <taxon>Embryophyta</taxon>
        <taxon>Tracheophyta</taxon>
        <taxon>Spermatophyta</taxon>
        <taxon>Magnoliopsida</taxon>
        <taxon>eudicotyledons</taxon>
        <taxon>Gunneridae</taxon>
        <taxon>Pentapetalae</taxon>
        <taxon>rosids</taxon>
        <taxon>fabids</taxon>
        <taxon>Fabales</taxon>
        <taxon>Fabaceae</taxon>
        <taxon>Papilionoideae</taxon>
        <taxon>50 kb inversion clade</taxon>
        <taxon>NPAAA clade</taxon>
        <taxon>indigoferoid/millettioid clade</taxon>
        <taxon>Phaseoleae</taxon>
        <taxon>Sphenostylis</taxon>
    </lineage>
</organism>
<dbReference type="AlphaFoldDB" id="A0AA86SX44"/>
<dbReference type="EMBL" id="OY731406">
    <property type="protein sequence ID" value="CAJ1974471.1"/>
    <property type="molecule type" value="Genomic_DNA"/>
</dbReference>
<keyword evidence="1" id="KW-1133">Transmembrane helix</keyword>
<name>A0AA86SX44_9FABA</name>
<sequence length="92" mass="10591">MPQTLVYGLDFTSQIMSRKLRSMDAKLVMTSAWTNMSFAIKHRDIEREWEKRGGVMLWSILEQMSNGACGARLTSRIALLVCFIVLVLFNFE</sequence>
<feature type="transmembrane region" description="Helical" evidence="1">
    <location>
        <begin position="73"/>
        <end position="91"/>
    </location>
</feature>
<dbReference type="Gramene" id="rna-AYBTSS11_LOCUS26551">
    <property type="protein sequence ID" value="CAJ1974471.1"/>
    <property type="gene ID" value="gene-AYBTSS11_LOCUS26551"/>
</dbReference>
<accession>A0AA86SX44</accession>
<keyword evidence="3" id="KW-1185">Reference proteome</keyword>
<evidence type="ECO:0000313" key="3">
    <source>
        <dbReference type="Proteomes" id="UP001189624"/>
    </source>
</evidence>
<proteinExistence type="predicted"/>